<keyword evidence="5" id="KW-0234">DNA repair</keyword>
<keyword evidence="4" id="KW-0378">Hydrolase</keyword>
<feature type="domain" description="DUF559" evidence="7">
    <location>
        <begin position="140"/>
        <end position="180"/>
    </location>
</feature>
<dbReference type="Pfam" id="PF03852">
    <property type="entry name" value="Vsr"/>
    <property type="match status" value="1"/>
</dbReference>
<accession>A0A414P2U3</accession>
<dbReference type="NCBIfam" id="TIGR00632">
    <property type="entry name" value="vsr"/>
    <property type="match status" value="1"/>
</dbReference>
<sequence>MRLLLSIHGIQCKKNIHFSKELIVRFLCDKIESVWKILLKRTGDFVADVLTKEQRHKNMKNIRGKDTKIEVILRKALWNKGYRYRKNYKKLPGRPDIVLTKYKIAIFCDGEFFHGKDWEILKPRLEKSNNSEFWISKISGNRERDNEINKKLLFMGWTVIRFWGNDIKKNPNECIRVIEETIFDLKLGAAEV</sequence>
<dbReference type="Pfam" id="PF04480">
    <property type="entry name" value="DUF559"/>
    <property type="match status" value="1"/>
</dbReference>
<evidence type="ECO:0000256" key="3">
    <source>
        <dbReference type="ARBA" id="ARBA00022763"/>
    </source>
</evidence>
<comment type="similarity">
    <text evidence="6">Belongs to the Vsr family.</text>
</comment>
<dbReference type="SUPFAM" id="SSF52980">
    <property type="entry name" value="Restriction endonuclease-like"/>
    <property type="match status" value="1"/>
</dbReference>
<dbReference type="InterPro" id="IPR004603">
    <property type="entry name" value="DNA_mismatch_endonuc_vsr"/>
</dbReference>
<evidence type="ECO:0000256" key="4">
    <source>
        <dbReference type="ARBA" id="ARBA00022801"/>
    </source>
</evidence>
<dbReference type="GO" id="GO:0004519">
    <property type="term" value="F:endonuclease activity"/>
    <property type="evidence" value="ECO:0007669"/>
    <property type="project" value="UniProtKB-KW"/>
</dbReference>
<evidence type="ECO:0000256" key="1">
    <source>
        <dbReference type="ARBA" id="ARBA00022722"/>
    </source>
</evidence>
<dbReference type="EMBL" id="QRHG01000027">
    <property type="protein sequence ID" value="RHF58907.1"/>
    <property type="molecule type" value="Genomic_DNA"/>
</dbReference>
<dbReference type="Proteomes" id="UP000284902">
    <property type="component" value="Unassembled WGS sequence"/>
</dbReference>
<dbReference type="GO" id="GO:0006298">
    <property type="term" value="P:mismatch repair"/>
    <property type="evidence" value="ECO:0007669"/>
    <property type="project" value="InterPro"/>
</dbReference>
<dbReference type="AlphaFoldDB" id="A0A414P2U3"/>
<name>A0A414P2U3_9FIRM</name>
<evidence type="ECO:0000259" key="7">
    <source>
        <dbReference type="Pfam" id="PF04480"/>
    </source>
</evidence>
<reference evidence="8 9" key="1">
    <citation type="submission" date="2018-08" db="EMBL/GenBank/DDBJ databases">
        <title>A genome reference for cultivated species of the human gut microbiota.</title>
        <authorList>
            <person name="Zou Y."/>
            <person name="Xue W."/>
            <person name="Luo G."/>
        </authorList>
    </citation>
    <scope>NUCLEOTIDE SEQUENCE [LARGE SCALE GENOMIC DNA]</scope>
    <source>
        <strain evidence="8 9">AM25-1LB</strain>
    </source>
</reference>
<protein>
    <submittedName>
        <fullName evidence="8">Very short patch repair endonuclease</fullName>
    </submittedName>
</protein>
<gene>
    <name evidence="8" type="ORF">DW672_09915</name>
</gene>
<keyword evidence="2 8" id="KW-0255">Endonuclease</keyword>
<organism evidence="8 9">
    <name type="scientific">[Ruminococcus] lactaris</name>
    <dbReference type="NCBI Taxonomy" id="46228"/>
    <lineage>
        <taxon>Bacteria</taxon>
        <taxon>Bacillati</taxon>
        <taxon>Bacillota</taxon>
        <taxon>Clostridia</taxon>
        <taxon>Lachnospirales</taxon>
        <taxon>Lachnospiraceae</taxon>
        <taxon>Mediterraneibacter</taxon>
    </lineage>
</organism>
<evidence type="ECO:0000256" key="6">
    <source>
        <dbReference type="ARBA" id="ARBA00029466"/>
    </source>
</evidence>
<keyword evidence="1" id="KW-0540">Nuclease</keyword>
<keyword evidence="3" id="KW-0227">DNA damage</keyword>
<dbReference type="GO" id="GO:0016787">
    <property type="term" value="F:hydrolase activity"/>
    <property type="evidence" value="ECO:0007669"/>
    <property type="project" value="UniProtKB-KW"/>
</dbReference>
<comment type="caution">
    <text evidence="8">The sequence shown here is derived from an EMBL/GenBank/DDBJ whole genome shotgun (WGS) entry which is preliminary data.</text>
</comment>
<evidence type="ECO:0000313" key="8">
    <source>
        <dbReference type="EMBL" id="RHF58907.1"/>
    </source>
</evidence>
<dbReference type="InterPro" id="IPR007569">
    <property type="entry name" value="DUF559"/>
</dbReference>
<evidence type="ECO:0000313" key="9">
    <source>
        <dbReference type="Proteomes" id="UP000284902"/>
    </source>
</evidence>
<evidence type="ECO:0000256" key="2">
    <source>
        <dbReference type="ARBA" id="ARBA00022759"/>
    </source>
</evidence>
<dbReference type="CDD" id="cd00221">
    <property type="entry name" value="Vsr"/>
    <property type="match status" value="1"/>
</dbReference>
<dbReference type="InterPro" id="IPR011335">
    <property type="entry name" value="Restrct_endonuc-II-like"/>
</dbReference>
<dbReference type="Gene3D" id="3.40.960.10">
    <property type="entry name" value="VSR Endonuclease"/>
    <property type="match status" value="1"/>
</dbReference>
<evidence type="ECO:0000256" key="5">
    <source>
        <dbReference type="ARBA" id="ARBA00023204"/>
    </source>
</evidence>
<proteinExistence type="inferred from homology"/>